<evidence type="ECO:0000313" key="14">
    <source>
        <dbReference type="Proteomes" id="UP000681526"/>
    </source>
</evidence>
<protein>
    <recommendedName>
        <fullName evidence="3 9">Endo-1,4-beta-xylanase</fullName>
        <ecNumber evidence="3 9">3.2.1.8</ecNumber>
    </recommendedName>
</protein>
<keyword evidence="7 9" id="KW-0326">Glycosidase</keyword>
<feature type="signal peptide" evidence="11">
    <location>
        <begin position="1"/>
        <end position="27"/>
    </location>
</feature>
<dbReference type="InterPro" id="IPR001137">
    <property type="entry name" value="Glyco_hydro_11"/>
</dbReference>
<dbReference type="PANTHER" id="PTHR46828:SF2">
    <property type="entry name" value="ENDO-1,4-BETA-XYLANASE A-RELATED"/>
    <property type="match status" value="1"/>
</dbReference>
<comment type="similarity">
    <text evidence="9 10">Belongs to the glycosyl hydrolase 11 (cellulase G) family.</text>
</comment>
<dbReference type="SUPFAM" id="SSF49899">
    <property type="entry name" value="Concanavalin A-like lectins/glucanases"/>
    <property type="match status" value="1"/>
</dbReference>
<evidence type="ECO:0000256" key="5">
    <source>
        <dbReference type="ARBA" id="ARBA00022801"/>
    </source>
</evidence>
<evidence type="ECO:0000256" key="6">
    <source>
        <dbReference type="ARBA" id="ARBA00023277"/>
    </source>
</evidence>
<accession>A0ABN7RUD1</accession>
<feature type="active site" description="Nucleophile" evidence="9">
    <location>
        <position position="103"/>
    </location>
</feature>
<proteinExistence type="inferred from homology"/>
<dbReference type="InterPro" id="IPR013320">
    <property type="entry name" value="ConA-like_dom_sf"/>
</dbReference>
<evidence type="ECO:0000259" key="12">
    <source>
        <dbReference type="PROSITE" id="PS51761"/>
    </source>
</evidence>
<keyword evidence="8 9" id="KW-0624">Polysaccharide degradation</keyword>
<comment type="caution">
    <text evidence="13">The sequence shown here is derived from an EMBL/GenBank/DDBJ whole genome shotgun (WGS) entry which is preliminary data.</text>
</comment>
<dbReference type="RefSeq" id="WP_041853783.1">
    <property type="nucleotide sequence ID" value="NZ_CAJRAY010000019.1"/>
</dbReference>
<evidence type="ECO:0000256" key="3">
    <source>
        <dbReference type="ARBA" id="ARBA00012590"/>
    </source>
</evidence>
<feature type="domain" description="GH11" evidence="12">
    <location>
        <begin position="17"/>
        <end position="210"/>
    </location>
</feature>
<dbReference type="PROSITE" id="PS51761">
    <property type="entry name" value="GH11_3"/>
    <property type="match status" value="1"/>
</dbReference>
<name>A0ABN7RUD1_THEXY</name>
<comment type="pathway">
    <text evidence="2 9 10">Glycan degradation; xylan degradation.</text>
</comment>
<dbReference type="PANTHER" id="PTHR46828">
    <property type="entry name" value="ENDO-1,4-BETA-XYLANASE A-RELATED"/>
    <property type="match status" value="1"/>
</dbReference>
<evidence type="ECO:0000256" key="8">
    <source>
        <dbReference type="ARBA" id="ARBA00023326"/>
    </source>
</evidence>
<evidence type="ECO:0000256" key="11">
    <source>
        <dbReference type="SAM" id="SignalP"/>
    </source>
</evidence>
<dbReference type="Gene3D" id="2.60.120.180">
    <property type="match status" value="1"/>
</dbReference>
<evidence type="ECO:0000256" key="9">
    <source>
        <dbReference type="PROSITE-ProRule" id="PRU01097"/>
    </source>
</evidence>
<organism evidence="13 14">
    <name type="scientific">Thermobacillus xylanilyticus</name>
    <dbReference type="NCBI Taxonomy" id="76633"/>
    <lineage>
        <taxon>Bacteria</taxon>
        <taxon>Bacillati</taxon>
        <taxon>Bacillota</taxon>
        <taxon>Bacilli</taxon>
        <taxon>Bacillales</taxon>
        <taxon>Paenibacillaceae</taxon>
        <taxon>Thermobacillus</taxon>
    </lineage>
</organism>
<dbReference type="PRINTS" id="PR00911">
    <property type="entry name" value="GLHYDRLASE11"/>
</dbReference>
<sequence>MRWRKRMAAALAAVALLYGLFAVNASADLNWYFWTNGNGNVNAVNGPDGQYSVDWSGNALFIAGKGWQIGSPGRVIHYTASDFQTDGSAFLLVYGWMRNPLVEYRVVENWGNWRPVTADYRGSVYIDGAWYDLYHALRFNAPSPEGTQTFQQNWSVRQTKRPIGSRSTVTLEAHVKAWEDAGMPLGNNWLHQILAVEGGSAAGQASVTVW</sequence>
<keyword evidence="6 9" id="KW-0119">Carbohydrate metabolism</keyword>
<keyword evidence="11" id="KW-0732">Signal</keyword>
<comment type="catalytic activity">
    <reaction evidence="1 9 10">
        <text>Endohydrolysis of (1-&gt;4)-beta-D-xylosidic linkages in xylans.</text>
        <dbReference type="EC" id="3.2.1.8"/>
    </reaction>
</comment>
<dbReference type="Proteomes" id="UP000681526">
    <property type="component" value="Unassembled WGS sequence"/>
</dbReference>
<dbReference type="InterPro" id="IPR033123">
    <property type="entry name" value="GH11_dom"/>
</dbReference>
<gene>
    <name evidence="13" type="primary">Txxe786-GH11</name>
    <name evidence="13" type="ORF">TXXE_04370</name>
</gene>
<dbReference type="EC" id="3.2.1.8" evidence="3 9"/>
<feature type="chain" id="PRO_5046690319" description="Endo-1,4-beta-xylanase" evidence="11">
    <location>
        <begin position="28"/>
        <end position="210"/>
    </location>
</feature>
<dbReference type="GO" id="GO:0031176">
    <property type="term" value="F:endo-1,4-beta-xylanase activity"/>
    <property type="evidence" value="ECO:0007669"/>
    <property type="project" value="UniProtKB-EC"/>
</dbReference>
<evidence type="ECO:0000256" key="7">
    <source>
        <dbReference type="ARBA" id="ARBA00023295"/>
    </source>
</evidence>
<dbReference type="Pfam" id="PF00457">
    <property type="entry name" value="Glyco_hydro_11"/>
    <property type="match status" value="1"/>
</dbReference>
<dbReference type="EMBL" id="CAJRAY010000019">
    <property type="protein sequence ID" value="CAG5080652.1"/>
    <property type="molecule type" value="Genomic_DNA"/>
</dbReference>
<keyword evidence="4 9" id="KW-0858">Xylan degradation</keyword>
<evidence type="ECO:0000313" key="13">
    <source>
        <dbReference type="EMBL" id="CAG5080652.1"/>
    </source>
</evidence>
<evidence type="ECO:0000256" key="2">
    <source>
        <dbReference type="ARBA" id="ARBA00004851"/>
    </source>
</evidence>
<reference evidence="13 14" key="1">
    <citation type="submission" date="2021-04" db="EMBL/GenBank/DDBJ databases">
        <authorList>
            <person name="Rakotoarivonina H."/>
        </authorList>
    </citation>
    <scope>NUCLEOTIDE SEQUENCE [LARGE SCALE GENOMIC DNA]</scope>
    <source>
        <strain evidence="13 14">XE</strain>
    </source>
</reference>
<keyword evidence="14" id="KW-1185">Reference proteome</keyword>
<feature type="active site" description="Proton donor" evidence="9">
    <location>
        <position position="197"/>
    </location>
</feature>
<evidence type="ECO:0000256" key="4">
    <source>
        <dbReference type="ARBA" id="ARBA00022651"/>
    </source>
</evidence>
<evidence type="ECO:0000256" key="1">
    <source>
        <dbReference type="ARBA" id="ARBA00000681"/>
    </source>
</evidence>
<keyword evidence="5 9" id="KW-0378">Hydrolase</keyword>
<evidence type="ECO:0000256" key="10">
    <source>
        <dbReference type="RuleBase" id="RU362015"/>
    </source>
</evidence>
<dbReference type="InterPro" id="IPR013319">
    <property type="entry name" value="GH11/12"/>
</dbReference>